<gene>
    <name evidence="1" type="primary">CYC_6</name>
    <name evidence="1" type="ORF">CFP56_044106</name>
</gene>
<dbReference type="GO" id="GO:0020037">
    <property type="term" value="F:heme binding"/>
    <property type="evidence" value="ECO:0007669"/>
    <property type="project" value="InterPro"/>
</dbReference>
<keyword evidence="2" id="KW-1185">Reference proteome</keyword>
<evidence type="ECO:0000313" key="1">
    <source>
        <dbReference type="EMBL" id="KAK7816415.1"/>
    </source>
</evidence>
<organism evidence="1 2">
    <name type="scientific">Quercus suber</name>
    <name type="common">Cork oak</name>
    <dbReference type="NCBI Taxonomy" id="58331"/>
    <lineage>
        <taxon>Eukaryota</taxon>
        <taxon>Viridiplantae</taxon>
        <taxon>Streptophyta</taxon>
        <taxon>Embryophyta</taxon>
        <taxon>Tracheophyta</taxon>
        <taxon>Spermatophyta</taxon>
        <taxon>Magnoliopsida</taxon>
        <taxon>eudicotyledons</taxon>
        <taxon>Gunneridae</taxon>
        <taxon>Pentapetalae</taxon>
        <taxon>rosids</taxon>
        <taxon>fabids</taxon>
        <taxon>Fagales</taxon>
        <taxon>Fagaceae</taxon>
        <taxon>Quercus</taxon>
    </lineage>
</organism>
<dbReference type="SUPFAM" id="SSF46626">
    <property type="entry name" value="Cytochrome c"/>
    <property type="match status" value="1"/>
</dbReference>
<sequence>MASFSEAPTSDPKVREKIFKTKCAQCHTVDKGAGHKQSIHFFLIFFFN</sequence>
<dbReference type="Proteomes" id="UP000237347">
    <property type="component" value="Unassembled WGS sequence"/>
</dbReference>
<evidence type="ECO:0000313" key="2">
    <source>
        <dbReference type="Proteomes" id="UP000237347"/>
    </source>
</evidence>
<dbReference type="AlphaFoldDB" id="A0AAW0IPI5"/>
<reference evidence="1 2" key="1">
    <citation type="journal article" date="2018" name="Sci. Data">
        <title>The draft genome sequence of cork oak.</title>
        <authorList>
            <person name="Ramos A.M."/>
            <person name="Usie A."/>
            <person name="Barbosa P."/>
            <person name="Barros P.M."/>
            <person name="Capote T."/>
            <person name="Chaves I."/>
            <person name="Simoes F."/>
            <person name="Abreu I."/>
            <person name="Carrasquinho I."/>
            <person name="Faro C."/>
            <person name="Guimaraes J.B."/>
            <person name="Mendonca D."/>
            <person name="Nobrega F."/>
            <person name="Rodrigues L."/>
            <person name="Saibo N.J.M."/>
            <person name="Varela M.C."/>
            <person name="Egas C."/>
            <person name="Matos J."/>
            <person name="Miguel C.M."/>
            <person name="Oliveira M.M."/>
            <person name="Ricardo C.P."/>
            <person name="Goncalves S."/>
        </authorList>
    </citation>
    <scope>NUCLEOTIDE SEQUENCE [LARGE SCALE GENOMIC DNA]</scope>
    <source>
        <strain evidence="2">cv. HL8</strain>
    </source>
</reference>
<accession>A0AAW0IPI5</accession>
<dbReference type="Gene3D" id="1.10.760.10">
    <property type="entry name" value="Cytochrome c-like domain"/>
    <property type="match status" value="1"/>
</dbReference>
<protein>
    <submittedName>
        <fullName evidence="1">Cytochrome c</fullName>
    </submittedName>
</protein>
<dbReference type="GO" id="GO:0009055">
    <property type="term" value="F:electron transfer activity"/>
    <property type="evidence" value="ECO:0007669"/>
    <property type="project" value="InterPro"/>
</dbReference>
<proteinExistence type="predicted"/>
<name>A0AAW0IPI5_QUESU</name>
<dbReference type="EMBL" id="PKMF04000940">
    <property type="protein sequence ID" value="KAK7816415.1"/>
    <property type="molecule type" value="Genomic_DNA"/>
</dbReference>
<comment type="caution">
    <text evidence="1">The sequence shown here is derived from an EMBL/GenBank/DDBJ whole genome shotgun (WGS) entry which is preliminary data.</text>
</comment>
<dbReference type="InterPro" id="IPR036909">
    <property type="entry name" value="Cyt_c-like_dom_sf"/>
</dbReference>